<keyword evidence="3" id="KW-0813">Transport</keyword>
<accession>A0AAI9SEV8</accession>
<name>A0AAI9SEV8_9BURK</name>
<dbReference type="PANTHER" id="PTHR42002">
    <property type="entry name" value="ANAEROBIC C4-DICARBOXYLATE TRANSPORTER DCUC-RELATED"/>
    <property type="match status" value="1"/>
</dbReference>
<feature type="transmembrane region" description="Helical" evidence="8">
    <location>
        <begin position="96"/>
        <end position="122"/>
    </location>
</feature>
<evidence type="ECO:0000256" key="3">
    <source>
        <dbReference type="ARBA" id="ARBA00022448"/>
    </source>
</evidence>
<protein>
    <submittedName>
        <fullName evidence="9">Anaerobic C4-dicarboxylate transporter DcuC</fullName>
    </submittedName>
</protein>
<feature type="transmembrane region" description="Helical" evidence="8">
    <location>
        <begin position="374"/>
        <end position="401"/>
    </location>
</feature>
<keyword evidence="7 8" id="KW-0472">Membrane</keyword>
<feature type="transmembrane region" description="Helical" evidence="8">
    <location>
        <begin position="331"/>
        <end position="354"/>
    </location>
</feature>
<evidence type="ECO:0000313" key="10">
    <source>
        <dbReference type="Proteomes" id="UP000469462"/>
    </source>
</evidence>
<gene>
    <name evidence="9" type="ORF">GBM96_00730</name>
</gene>
<feature type="transmembrane region" description="Helical" evidence="8">
    <location>
        <begin position="295"/>
        <end position="319"/>
    </location>
</feature>
<comment type="subcellular location">
    <subcellularLocation>
        <location evidence="1">Cell membrane</location>
        <topology evidence="1">Multi-pass membrane protein</topology>
    </subcellularLocation>
</comment>
<comment type="similarity">
    <text evidence="2">Belongs to the DcuC/DcuD transporter (TC 2.A.61) family.</text>
</comment>
<dbReference type="GO" id="GO:0005886">
    <property type="term" value="C:plasma membrane"/>
    <property type="evidence" value="ECO:0007669"/>
    <property type="project" value="UniProtKB-SubCell"/>
</dbReference>
<keyword evidence="4" id="KW-1003">Cell membrane</keyword>
<evidence type="ECO:0000256" key="7">
    <source>
        <dbReference type="ARBA" id="ARBA00023136"/>
    </source>
</evidence>
<feature type="transmembrane region" description="Helical" evidence="8">
    <location>
        <begin position="231"/>
        <end position="251"/>
    </location>
</feature>
<feature type="transmembrane region" description="Helical" evidence="8">
    <location>
        <begin position="182"/>
        <end position="201"/>
    </location>
</feature>
<evidence type="ECO:0000256" key="4">
    <source>
        <dbReference type="ARBA" id="ARBA00022475"/>
    </source>
</evidence>
<feature type="transmembrane region" description="Helical" evidence="8">
    <location>
        <begin position="59"/>
        <end position="76"/>
    </location>
</feature>
<dbReference type="PANTHER" id="PTHR42002:SF2">
    <property type="entry name" value="ANAEROBIC C4-DICARBOXYLATE TRANSPORTER DCUC-RELATED"/>
    <property type="match status" value="1"/>
</dbReference>
<dbReference type="AlphaFoldDB" id="A0AAI9SEV8"/>
<dbReference type="NCBIfam" id="NF037994">
    <property type="entry name" value="DcuC_1"/>
    <property type="match status" value="1"/>
</dbReference>
<evidence type="ECO:0000256" key="6">
    <source>
        <dbReference type="ARBA" id="ARBA00022989"/>
    </source>
</evidence>
<evidence type="ECO:0000313" key="9">
    <source>
        <dbReference type="EMBL" id="KAB7652900.1"/>
    </source>
</evidence>
<dbReference type="GO" id="GO:0015556">
    <property type="term" value="F:C4-dicarboxylate transmembrane transporter activity"/>
    <property type="evidence" value="ECO:0007669"/>
    <property type="project" value="InterPro"/>
</dbReference>
<keyword evidence="10" id="KW-1185">Reference proteome</keyword>
<proteinExistence type="inferred from homology"/>
<dbReference type="EMBL" id="WEHW01000001">
    <property type="protein sequence ID" value="KAB7652900.1"/>
    <property type="molecule type" value="Genomic_DNA"/>
</dbReference>
<feature type="transmembrane region" description="Helical" evidence="8">
    <location>
        <begin position="407"/>
        <end position="425"/>
    </location>
</feature>
<evidence type="ECO:0000256" key="1">
    <source>
        <dbReference type="ARBA" id="ARBA00004651"/>
    </source>
</evidence>
<evidence type="ECO:0000256" key="5">
    <source>
        <dbReference type="ARBA" id="ARBA00022692"/>
    </source>
</evidence>
<evidence type="ECO:0000256" key="2">
    <source>
        <dbReference type="ARBA" id="ARBA00005275"/>
    </source>
</evidence>
<keyword evidence="6 8" id="KW-1133">Transmembrane helix</keyword>
<comment type="caution">
    <text evidence="9">The sequence shown here is derived from an EMBL/GenBank/DDBJ whole genome shotgun (WGS) entry which is preliminary data.</text>
</comment>
<dbReference type="Pfam" id="PF03606">
    <property type="entry name" value="DcuC"/>
    <property type="match status" value="1"/>
</dbReference>
<keyword evidence="5 8" id="KW-0812">Transmembrane</keyword>
<dbReference type="RefSeq" id="WP_152156877.1">
    <property type="nucleotide sequence ID" value="NZ_WEHW01000001.1"/>
</dbReference>
<feature type="transmembrane region" description="Helical" evidence="8">
    <location>
        <begin position="257"/>
        <end position="274"/>
    </location>
</feature>
<sequence>MSFSILAACVIVVAALYALVKRIETRLVLLVAGLAMCCISLDPMAAFKQFDKSMTTSSLIISICSSMGFAACITMTKCDLHLVSLLTKPLKKLGIMLLPCCMIVTGIASLAIGSLAGLCAAIGPTIVGLMIRAGFRPAIAAAAVISSTLPNYWSPGSTDNILVAKIADIPVMDMVNYVAPKILLLSGLSIVFLLLVCILFGDFKKGGFNVQAAPGADIQQKLPDLPEHPNLLKAFAPLLPVVLLFVVSLCFPEVKMSVATAMLLGFIFTIIVTRESPAAMCRKFFDGMGHGYGSTLGLIIAAGVFAAGLQSCGVVSAFIEYLKNSSEIAKLGASFGPYLLGVITGSGNAAAFAFNEAVTPHAAEFGMEIKDLGFLACISATLGRVSSPLAAGVILIAGLAGAEPLDVIKRSSIVMILTIGVLYFLM</sequence>
<dbReference type="InterPro" id="IPR004669">
    <property type="entry name" value="C4_dicarb_anaerob_car"/>
</dbReference>
<dbReference type="Proteomes" id="UP000469462">
    <property type="component" value="Unassembled WGS sequence"/>
</dbReference>
<feature type="transmembrane region" description="Helical" evidence="8">
    <location>
        <begin position="28"/>
        <end position="47"/>
    </location>
</feature>
<dbReference type="NCBIfam" id="TIGR00771">
    <property type="entry name" value="DcuC"/>
    <property type="match status" value="1"/>
</dbReference>
<evidence type="ECO:0000256" key="8">
    <source>
        <dbReference type="SAM" id="Phobius"/>
    </source>
</evidence>
<dbReference type="InterPro" id="IPR018385">
    <property type="entry name" value="C4_dicarb_anaerob_car-like"/>
</dbReference>
<reference evidence="9 10" key="1">
    <citation type="submission" date="2019-10" db="EMBL/GenBank/DDBJ databases">
        <title>Genome diversity of Sutterella seckii.</title>
        <authorList>
            <person name="Chaplin A.V."/>
            <person name="Sokolova S.R."/>
            <person name="Mosin K.A."/>
            <person name="Ivanova E.L."/>
            <person name="Kochetkova T.O."/>
            <person name="Goltsov A.Y."/>
            <person name="Trofimov D.Y."/>
            <person name="Efimov B.A."/>
        </authorList>
    </citation>
    <scope>NUCLEOTIDE SEQUENCE [LARGE SCALE GENOMIC DNA]</scope>
    <source>
        <strain evidence="9 10">ASD3426</strain>
    </source>
</reference>
<organism evidence="9 10">
    <name type="scientific">Sutterella seckii</name>
    <dbReference type="NCBI Taxonomy" id="1944635"/>
    <lineage>
        <taxon>Bacteria</taxon>
        <taxon>Pseudomonadati</taxon>
        <taxon>Pseudomonadota</taxon>
        <taxon>Betaproteobacteria</taxon>
        <taxon>Burkholderiales</taxon>
        <taxon>Sutterellaceae</taxon>
        <taxon>Sutterella</taxon>
    </lineage>
</organism>